<comment type="caution">
    <text evidence="5">The sequence shown here is derived from an EMBL/GenBank/DDBJ whole genome shotgun (WGS) entry which is preliminary data.</text>
</comment>
<dbReference type="AlphaFoldDB" id="A0A7Y3W607"/>
<evidence type="ECO:0000256" key="2">
    <source>
        <dbReference type="ARBA" id="ARBA00023008"/>
    </source>
</evidence>
<evidence type="ECO:0000256" key="1">
    <source>
        <dbReference type="ARBA" id="ARBA00022729"/>
    </source>
</evidence>
<dbReference type="Proteomes" id="UP000536835">
    <property type="component" value="Unassembled WGS sequence"/>
</dbReference>
<keyword evidence="1 3" id="KW-0732">Signal</keyword>
<feature type="signal peptide" evidence="3">
    <location>
        <begin position="1"/>
        <end position="24"/>
    </location>
</feature>
<protein>
    <recommendedName>
        <fullName evidence="4">CopC domain-containing protein</fullName>
    </recommendedName>
</protein>
<feature type="domain" description="CopC" evidence="4">
    <location>
        <begin position="25"/>
        <end position="116"/>
    </location>
</feature>
<evidence type="ECO:0000313" key="6">
    <source>
        <dbReference type="Proteomes" id="UP000536835"/>
    </source>
</evidence>
<dbReference type="InterPro" id="IPR007348">
    <property type="entry name" value="CopC_dom"/>
</dbReference>
<reference evidence="5 6" key="1">
    <citation type="submission" date="2020-05" db="EMBL/GenBank/DDBJ databases">
        <title>Parvularcula mediterraneae sp. nov., isolated from polypropylene straw from shallow seawater of the seashore of Laganas in Zakynthos island, Greece.</title>
        <authorList>
            <person name="Szabo I."/>
            <person name="Al-Omari J."/>
            <person name="Rado J."/>
            <person name="Szerdahelyi G.S."/>
        </authorList>
    </citation>
    <scope>NUCLEOTIDE SEQUENCE [LARGE SCALE GENOMIC DNA]</scope>
    <source>
        <strain evidence="5 6">ZS-1/3</strain>
    </source>
</reference>
<dbReference type="EMBL" id="JABFCX010000003">
    <property type="protein sequence ID" value="NNU17063.1"/>
    <property type="molecule type" value="Genomic_DNA"/>
</dbReference>
<organism evidence="5 6">
    <name type="scientific">Parvularcula mediterranea</name>
    <dbReference type="NCBI Taxonomy" id="2732508"/>
    <lineage>
        <taxon>Bacteria</taxon>
        <taxon>Pseudomonadati</taxon>
        <taxon>Pseudomonadota</taxon>
        <taxon>Alphaproteobacteria</taxon>
        <taxon>Parvularculales</taxon>
        <taxon>Parvularculaceae</taxon>
        <taxon>Parvularcula</taxon>
    </lineage>
</organism>
<dbReference type="Gene3D" id="2.60.40.1220">
    <property type="match status" value="1"/>
</dbReference>
<dbReference type="SUPFAM" id="SSF81296">
    <property type="entry name" value="E set domains"/>
    <property type="match status" value="1"/>
</dbReference>
<dbReference type="GO" id="GO:0042597">
    <property type="term" value="C:periplasmic space"/>
    <property type="evidence" value="ECO:0007669"/>
    <property type="project" value="InterPro"/>
</dbReference>
<accession>A0A7Y3W607</accession>
<sequence length="119" mass="12480">MAYLKTFSAVALCVTLILSGQALAHVTVEESSIEDGASLSEAPSGFSFSFGGDVRLVGLTISGVGLDDEDLAFSPDGGFAADYEADLPDLEPGSYVIEWRAMAKDGHVMLGRISFELEG</sequence>
<keyword evidence="6" id="KW-1185">Reference proteome</keyword>
<proteinExistence type="predicted"/>
<gene>
    <name evidence="5" type="ORF">HK107_12095</name>
</gene>
<keyword evidence="2" id="KW-0186">Copper</keyword>
<dbReference type="Pfam" id="PF04234">
    <property type="entry name" value="CopC"/>
    <property type="match status" value="1"/>
</dbReference>
<evidence type="ECO:0000259" key="4">
    <source>
        <dbReference type="Pfam" id="PF04234"/>
    </source>
</evidence>
<dbReference type="GO" id="GO:0005507">
    <property type="term" value="F:copper ion binding"/>
    <property type="evidence" value="ECO:0007669"/>
    <property type="project" value="InterPro"/>
</dbReference>
<dbReference type="InterPro" id="IPR014755">
    <property type="entry name" value="Cu-Rt/internalin_Ig-like"/>
</dbReference>
<dbReference type="GO" id="GO:0046688">
    <property type="term" value="P:response to copper ion"/>
    <property type="evidence" value="ECO:0007669"/>
    <property type="project" value="InterPro"/>
</dbReference>
<evidence type="ECO:0000313" key="5">
    <source>
        <dbReference type="EMBL" id="NNU17063.1"/>
    </source>
</evidence>
<name>A0A7Y3W607_9PROT</name>
<evidence type="ECO:0000256" key="3">
    <source>
        <dbReference type="SAM" id="SignalP"/>
    </source>
</evidence>
<feature type="chain" id="PRO_5031486588" description="CopC domain-containing protein" evidence="3">
    <location>
        <begin position="25"/>
        <end position="119"/>
    </location>
</feature>
<dbReference type="InterPro" id="IPR014756">
    <property type="entry name" value="Ig_E-set"/>
</dbReference>